<evidence type="ECO:0000313" key="2">
    <source>
        <dbReference type="EMBL" id="MDV3103995.1"/>
    </source>
</evidence>
<keyword evidence="1" id="KW-0812">Transmembrane</keyword>
<sequence>MRRRLSLLIVLLLTTIAVQNGYTAAEPLPQNVSPIYKISTTVLYWNGTGYLPLTVPGDGKTLIMATAGYRALITNVTVLNETKEKCIIRVDYIITKIHGAEVPMNETLSRTFVVDPRTNSFILNGTTAFFPFYVCRNDLKYTYHFGERIEAKKFGDFMVWKNVTYEGSQATLRFEPLYTFLGKNVMAYLCSAVDLEEKKCVKFDPDPSPTLDAGVSSHYLMSIYGIFPGDPLGIFNGPVEVSGEIVKSERTAKLLGARPVTLDGGFNPLYALLGVIILVVGVIAARRAR</sequence>
<protein>
    <submittedName>
        <fullName evidence="2">Uncharacterized protein</fullName>
    </submittedName>
</protein>
<dbReference type="AlphaFoldDB" id="A0AAE4NWK0"/>
<comment type="caution">
    <text evidence="2">The sequence shown here is derived from an EMBL/GenBank/DDBJ whole genome shotgun (WGS) entry which is preliminary data.</text>
</comment>
<accession>A0AAE4NWK0</accession>
<evidence type="ECO:0000313" key="3">
    <source>
        <dbReference type="Proteomes" id="UP001245683"/>
    </source>
</evidence>
<evidence type="ECO:0000256" key="1">
    <source>
        <dbReference type="SAM" id="Phobius"/>
    </source>
</evidence>
<gene>
    <name evidence="2" type="ORF">RBI02_05495</name>
</gene>
<reference evidence="2 3" key="1">
    <citation type="submission" date="2023-08" db="EMBL/GenBank/DDBJ databases">
        <title>Draft genome sequence of Thermococcus waiotapuensis WT1T, a thermophilic sulphur-dependent archaeon from order Thermococcales.</title>
        <authorList>
            <person name="Manners S.H."/>
            <person name="Carere C.R."/>
            <person name="Dhami M.K."/>
            <person name="Dobson R.C.J."/>
            <person name="Stott M.B."/>
        </authorList>
    </citation>
    <scope>NUCLEOTIDE SEQUENCE [LARGE SCALE GENOMIC DNA]</scope>
    <source>
        <strain evidence="2 3">WT1</strain>
    </source>
</reference>
<organism evidence="2 3">
    <name type="scientific">Thermococcus waiotapuensis</name>
    <dbReference type="NCBI Taxonomy" id="90909"/>
    <lineage>
        <taxon>Archaea</taxon>
        <taxon>Methanobacteriati</taxon>
        <taxon>Methanobacteriota</taxon>
        <taxon>Thermococci</taxon>
        <taxon>Thermococcales</taxon>
        <taxon>Thermococcaceae</taxon>
        <taxon>Thermococcus</taxon>
    </lineage>
</organism>
<dbReference type="Proteomes" id="UP001245683">
    <property type="component" value="Unassembled WGS sequence"/>
</dbReference>
<dbReference type="EMBL" id="JAVDZE010000002">
    <property type="protein sequence ID" value="MDV3103995.1"/>
    <property type="molecule type" value="Genomic_DNA"/>
</dbReference>
<name>A0AAE4NWK0_9EURY</name>
<keyword evidence="1" id="KW-1133">Transmembrane helix</keyword>
<keyword evidence="3" id="KW-1185">Reference proteome</keyword>
<dbReference type="RefSeq" id="WP_315341624.1">
    <property type="nucleotide sequence ID" value="NZ_JAVDZE010000002.1"/>
</dbReference>
<keyword evidence="1" id="KW-0472">Membrane</keyword>
<proteinExistence type="predicted"/>
<feature type="transmembrane region" description="Helical" evidence="1">
    <location>
        <begin position="268"/>
        <end position="285"/>
    </location>
</feature>